<evidence type="ECO:0000313" key="1">
    <source>
        <dbReference type="EMBL" id="KAJ8897787.1"/>
    </source>
</evidence>
<evidence type="ECO:0008006" key="3">
    <source>
        <dbReference type="Google" id="ProtNLM"/>
    </source>
</evidence>
<sequence length="116" mass="13419">MITLTTDPKDTVLIETYIPTLWQSDDELEDIYEQLEEELMKVKYDNILVIMGNWNALVGVGRADNCVGKYGLGNRNERGNRFIQFCKSHTLVIANTCFDQPKRRIYTWTMPGNGNR</sequence>
<dbReference type="Gene3D" id="3.60.10.10">
    <property type="entry name" value="Endonuclease/exonuclease/phosphatase"/>
    <property type="match status" value="1"/>
</dbReference>
<dbReference type="EMBL" id="JARBHB010000001">
    <property type="protein sequence ID" value="KAJ8897787.1"/>
    <property type="molecule type" value="Genomic_DNA"/>
</dbReference>
<proteinExistence type="predicted"/>
<dbReference type="InterPro" id="IPR036691">
    <property type="entry name" value="Endo/exonu/phosph_ase_sf"/>
</dbReference>
<protein>
    <recommendedName>
        <fullName evidence="3">Craniofacial development protein 2</fullName>
    </recommendedName>
</protein>
<gene>
    <name evidence="1" type="ORF">PR048_003137</name>
</gene>
<keyword evidence="2" id="KW-1185">Reference proteome</keyword>
<reference evidence="1 2" key="1">
    <citation type="submission" date="2023-02" db="EMBL/GenBank/DDBJ databases">
        <title>LHISI_Scaffold_Assembly.</title>
        <authorList>
            <person name="Stuart O.P."/>
            <person name="Cleave R."/>
            <person name="Magrath M.J.L."/>
            <person name="Mikheyev A.S."/>
        </authorList>
    </citation>
    <scope>NUCLEOTIDE SEQUENCE [LARGE SCALE GENOMIC DNA]</scope>
    <source>
        <strain evidence="1">Daus_M_001</strain>
        <tissue evidence="1">Leg muscle</tissue>
    </source>
</reference>
<dbReference type="PANTHER" id="PTHR23227">
    <property type="entry name" value="BUCENTAUR RELATED"/>
    <property type="match status" value="1"/>
</dbReference>
<evidence type="ECO:0000313" key="2">
    <source>
        <dbReference type="Proteomes" id="UP001159363"/>
    </source>
</evidence>
<dbReference type="SUPFAM" id="SSF56219">
    <property type="entry name" value="DNase I-like"/>
    <property type="match status" value="1"/>
</dbReference>
<dbReference type="PANTHER" id="PTHR23227:SF85">
    <property type="entry name" value="CRANIOFACIAL DEVELOPMENT PROTEIN 2"/>
    <property type="match status" value="1"/>
</dbReference>
<name>A0ABQ9IMS8_9NEOP</name>
<comment type="caution">
    <text evidence="1">The sequence shown here is derived from an EMBL/GenBank/DDBJ whole genome shotgun (WGS) entry which is preliminary data.</text>
</comment>
<dbReference type="InterPro" id="IPR027124">
    <property type="entry name" value="Swc5/CFDP1/2"/>
</dbReference>
<organism evidence="1 2">
    <name type="scientific">Dryococelus australis</name>
    <dbReference type="NCBI Taxonomy" id="614101"/>
    <lineage>
        <taxon>Eukaryota</taxon>
        <taxon>Metazoa</taxon>
        <taxon>Ecdysozoa</taxon>
        <taxon>Arthropoda</taxon>
        <taxon>Hexapoda</taxon>
        <taxon>Insecta</taxon>
        <taxon>Pterygota</taxon>
        <taxon>Neoptera</taxon>
        <taxon>Polyneoptera</taxon>
        <taxon>Phasmatodea</taxon>
        <taxon>Verophasmatodea</taxon>
        <taxon>Anareolatae</taxon>
        <taxon>Phasmatidae</taxon>
        <taxon>Eurycanthinae</taxon>
        <taxon>Dryococelus</taxon>
    </lineage>
</organism>
<accession>A0ABQ9IMS8</accession>
<dbReference type="Proteomes" id="UP001159363">
    <property type="component" value="Chromosome 1"/>
</dbReference>